<protein>
    <recommendedName>
        <fullName evidence="12">Tafazzin family protein</fullName>
    </recommendedName>
</protein>
<keyword evidence="3" id="KW-0808">Transferase</keyword>
<gene>
    <name evidence="14" type="ORF">POJ06DRAFT_252456</name>
</gene>
<dbReference type="SUPFAM" id="SSF69593">
    <property type="entry name" value="Glycerol-3-phosphate (1)-acyltransferase"/>
    <property type="match status" value="1"/>
</dbReference>
<dbReference type="GeneID" id="80882695"/>
<dbReference type="GO" id="GO:0007007">
    <property type="term" value="P:inner mitochondrial membrane organization"/>
    <property type="evidence" value="ECO:0007669"/>
    <property type="project" value="TreeGrafter"/>
</dbReference>
<evidence type="ECO:0000256" key="6">
    <source>
        <dbReference type="ARBA" id="ARBA00023098"/>
    </source>
</evidence>
<keyword evidence="15" id="KW-1185">Reference proteome</keyword>
<evidence type="ECO:0000256" key="4">
    <source>
        <dbReference type="ARBA" id="ARBA00022787"/>
    </source>
</evidence>
<dbReference type="GO" id="GO:0047184">
    <property type="term" value="F:1-acylglycerophosphocholine O-acyltransferase activity"/>
    <property type="evidence" value="ECO:0007669"/>
    <property type="project" value="TreeGrafter"/>
</dbReference>
<evidence type="ECO:0000256" key="2">
    <source>
        <dbReference type="ARBA" id="ARBA00010524"/>
    </source>
</evidence>
<dbReference type="PRINTS" id="PR00979">
    <property type="entry name" value="TAFAZZIN"/>
</dbReference>
<keyword evidence="5" id="KW-0999">Mitochondrion inner membrane</keyword>
<evidence type="ECO:0000256" key="10">
    <source>
        <dbReference type="ARBA" id="ARBA00024323"/>
    </source>
</evidence>
<evidence type="ECO:0000256" key="11">
    <source>
        <dbReference type="ARBA" id="ARBA00047906"/>
    </source>
</evidence>
<evidence type="ECO:0000256" key="5">
    <source>
        <dbReference type="ARBA" id="ARBA00022792"/>
    </source>
</evidence>
<dbReference type="EMBL" id="JARPMG010000005">
    <property type="protein sequence ID" value="KAJ8100359.1"/>
    <property type="molecule type" value="Genomic_DNA"/>
</dbReference>
<organism evidence="14 15">
    <name type="scientific">Lipomyces tetrasporus</name>
    <dbReference type="NCBI Taxonomy" id="54092"/>
    <lineage>
        <taxon>Eukaryota</taxon>
        <taxon>Fungi</taxon>
        <taxon>Dikarya</taxon>
        <taxon>Ascomycota</taxon>
        <taxon>Saccharomycotina</taxon>
        <taxon>Lipomycetes</taxon>
        <taxon>Lipomycetales</taxon>
        <taxon>Lipomycetaceae</taxon>
        <taxon>Lipomyces</taxon>
    </lineage>
</organism>
<evidence type="ECO:0000256" key="3">
    <source>
        <dbReference type="ARBA" id="ARBA00022679"/>
    </source>
</evidence>
<evidence type="ECO:0000259" key="13">
    <source>
        <dbReference type="SMART" id="SM00563"/>
    </source>
</evidence>
<dbReference type="PANTHER" id="PTHR12497">
    <property type="entry name" value="TAZ PROTEIN TAFAZZIN"/>
    <property type="match status" value="1"/>
</dbReference>
<dbReference type="SMART" id="SM00563">
    <property type="entry name" value="PlsC"/>
    <property type="match status" value="1"/>
</dbReference>
<evidence type="ECO:0000313" key="15">
    <source>
        <dbReference type="Proteomes" id="UP001217417"/>
    </source>
</evidence>
<dbReference type="InterPro" id="IPR000872">
    <property type="entry name" value="Tafazzin"/>
</dbReference>
<feature type="transmembrane region" description="Helical" evidence="12">
    <location>
        <begin position="22"/>
        <end position="45"/>
    </location>
</feature>
<dbReference type="PANTHER" id="PTHR12497:SF0">
    <property type="entry name" value="TAFAZZIN"/>
    <property type="match status" value="1"/>
</dbReference>
<keyword evidence="7" id="KW-0496">Mitochondrion</keyword>
<accession>A0AAD7VT49</accession>
<feature type="domain" description="Phospholipid/glycerol acyltransferase" evidence="13">
    <location>
        <begin position="70"/>
        <end position="223"/>
    </location>
</feature>
<dbReference type="AlphaFoldDB" id="A0AAD7VT49"/>
<sequence>MAHPTIANALTFLNRYPRTKSLWRLGGVAIMGLTGLLSRFFLYAFHNVDASGVEQFVRVLEKAKKEGRGVLTVSNHISVVDDPVMWGLLPIRKMFNPTHLRWGLGAENICFTTKLTSNFFSMGQVLATRRFGTGVYQGSVDSAILLLCPSSRDSLCEASSTDDNRFPPSNLPPQWIHIFPESLVHQAYPPHQTSMKYFHWGISRIILEVEKLPIIVPIFHQGLDDVFPEDRENWKYVPRTVVFPKWKKENRVKLNFKFGVPLSESVFAEERERWKGLVDAKHDSEESWTLRSIVAARIREAVADVRKSMGLRDEDPRFKDPYFWSNVSELTGVKIAGKYGNSSVKVVEKEG</sequence>
<keyword evidence="6" id="KW-0443">Lipid metabolism</keyword>
<dbReference type="InterPro" id="IPR002123">
    <property type="entry name" value="Plipid/glycerol_acylTrfase"/>
</dbReference>
<evidence type="ECO:0000256" key="8">
    <source>
        <dbReference type="ARBA" id="ARBA00023136"/>
    </source>
</evidence>
<proteinExistence type="inferred from homology"/>
<dbReference type="GO" id="GO:0005741">
    <property type="term" value="C:mitochondrial outer membrane"/>
    <property type="evidence" value="ECO:0007669"/>
    <property type="project" value="UniProtKB-SubCell"/>
</dbReference>
<dbReference type="GO" id="GO:0005743">
    <property type="term" value="C:mitochondrial inner membrane"/>
    <property type="evidence" value="ECO:0007669"/>
    <property type="project" value="UniProtKB-SubCell"/>
</dbReference>
<evidence type="ECO:0000313" key="14">
    <source>
        <dbReference type="EMBL" id="KAJ8100359.1"/>
    </source>
</evidence>
<keyword evidence="9" id="KW-0012">Acyltransferase</keyword>
<keyword evidence="4" id="KW-1000">Mitochondrion outer membrane</keyword>
<evidence type="ECO:0000256" key="9">
    <source>
        <dbReference type="ARBA" id="ARBA00023315"/>
    </source>
</evidence>
<name>A0AAD7VT49_9ASCO</name>
<evidence type="ECO:0000256" key="12">
    <source>
        <dbReference type="RuleBase" id="RU365062"/>
    </source>
</evidence>
<reference evidence="14" key="1">
    <citation type="submission" date="2023-03" db="EMBL/GenBank/DDBJ databases">
        <title>Near-Complete genome sequence of Lipomyces tetrasporous NRRL Y-64009, an oleaginous yeast capable of growing on lignocellulosic hydrolysates.</title>
        <authorList>
            <consortium name="Lawrence Berkeley National Laboratory"/>
            <person name="Jagtap S.S."/>
            <person name="Liu J.-J."/>
            <person name="Walukiewicz H.E."/>
            <person name="Pangilinan J."/>
            <person name="Lipzen A."/>
            <person name="Ahrendt S."/>
            <person name="Koriabine M."/>
            <person name="Cobaugh K."/>
            <person name="Salamov A."/>
            <person name="Yoshinaga Y."/>
            <person name="Ng V."/>
            <person name="Daum C."/>
            <person name="Grigoriev I.V."/>
            <person name="Slininger P.J."/>
            <person name="Dien B.S."/>
            <person name="Jin Y.-S."/>
            <person name="Rao C.V."/>
        </authorList>
    </citation>
    <scope>NUCLEOTIDE SEQUENCE</scope>
    <source>
        <strain evidence="14">NRRL Y-64009</strain>
    </source>
</reference>
<evidence type="ECO:0000256" key="7">
    <source>
        <dbReference type="ARBA" id="ARBA00023128"/>
    </source>
</evidence>
<comment type="caution">
    <text evidence="14">The sequence shown here is derived from an EMBL/GenBank/DDBJ whole genome shotgun (WGS) entry which is preliminary data.</text>
</comment>
<dbReference type="Pfam" id="PF01553">
    <property type="entry name" value="Acyltransferase"/>
    <property type="match status" value="1"/>
</dbReference>
<comment type="subcellular location">
    <subcellularLocation>
        <location evidence="1">Mitochondrion inner membrane</location>
        <topology evidence="1">Peripheral membrane protein</topology>
        <orientation evidence="1">Intermembrane side</orientation>
    </subcellularLocation>
    <subcellularLocation>
        <location evidence="10">Mitochondrion outer membrane</location>
        <topology evidence="10">Peripheral membrane protein</topology>
        <orientation evidence="10">Intermembrane side</orientation>
    </subcellularLocation>
</comment>
<dbReference type="RefSeq" id="XP_056043809.1">
    <property type="nucleotide sequence ID" value="XM_056187529.1"/>
</dbReference>
<comment type="similarity">
    <text evidence="2 12">Belongs to the taffazin family.</text>
</comment>
<dbReference type="Proteomes" id="UP001217417">
    <property type="component" value="Unassembled WGS sequence"/>
</dbReference>
<dbReference type="GO" id="GO:0035965">
    <property type="term" value="P:cardiolipin acyl-chain remodeling"/>
    <property type="evidence" value="ECO:0007669"/>
    <property type="project" value="TreeGrafter"/>
</dbReference>
<evidence type="ECO:0000256" key="1">
    <source>
        <dbReference type="ARBA" id="ARBA00004137"/>
    </source>
</evidence>
<keyword evidence="12" id="KW-0812">Transmembrane</keyword>
<comment type="catalytic activity">
    <reaction evidence="11">
        <text>1'-[1,2-diacyl-sn-glycero-3-phospho],3'-[1-acyl-sn-glycero-3-phospho]-glycerol + a 1,2-diacyl-sn-glycero-3-phosphocholine = a cardiolipin + a 1-acyl-sn-glycero-3-phosphocholine</text>
        <dbReference type="Rhea" id="RHEA:33731"/>
        <dbReference type="ChEBI" id="CHEBI:57643"/>
        <dbReference type="ChEBI" id="CHEBI:58168"/>
        <dbReference type="ChEBI" id="CHEBI:62237"/>
        <dbReference type="ChEBI" id="CHEBI:64743"/>
    </reaction>
    <physiologicalReaction direction="left-to-right" evidence="11">
        <dbReference type="Rhea" id="RHEA:33732"/>
    </physiologicalReaction>
    <physiologicalReaction direction="right-to-left" evidence="11">
        <dbReference type="Rhea" id="RHEA:33733"/>
    </physiologicalReaction>
</comment>
<keyword evidence="12" id="KW-1133">Transmembrane helix</keyword>
<keyword evidence="8 12" id="KW-0472">Membrane</keyword>